<evidence type="ECO:0000313" key="2">
    <source>
        <dbReference type="Proteomes" id="UP001363010"/>
    </source>
</evidence>
<dbReference type="RefSeq" id="WP_340364667.1">
    <property type="nucleotide sequence ID" value="NZ_JBBKZV010000009.1"/>
</dbReference>
<dbReference type="EMBL" id="JBBKZV010000009">
    <property type="protein sequence ID" value="MEJ8823631.1"/>
    <property type="molecule type" value="Genomic_DNA"/>
</dbReference>
<reference evidence="1 2" key="1">
    <citation type="submission" date="2024-03" db="EMBL/GenBank/DDBJ databases">
        <title>Novel species of the genus Variovorax.</title>
        <authorList>
            <person name="Liu Q."/>
            <person name="Xin Y.-H."/>
        </authorList>
    </citation>
    <scope>NUCLEOTIDE SEQUENCE [LARGE SCALE GENOMIC DNA]</scope>
    <source>
        <strain evidence="1 2">KACC 18501</strain>
    </source>
</reference>
<organism evidence="1 2">
    <name type="scientific">Variovorax humicola</name>
    <dbReference type="NCBI Taxonomy" id="1769758"/>
    <lineage>
        <taxon>Bacteria</taxon>
        <taxon>Pseudomonadati</taxon>
        <taxon>Pseudomonadota</taxon>
        <taxon>Betaproteobacteria</taxon>
        <taxon>Burkholderiales</taxon>
        <taxon>Comamonadaceae</taxon>
        <taxon>Variovorax</taxon>
    </lineage>
</organism>
<name>A0ABU8W0P3_9BURK</name>
<comment type="caution">
    <text evidence="1">The sequence shown here is derived from an EMBL/GenBank/DDBJ whole genome shotgun (WGS) entry which is preliminary data.</text>
</comment>
<dbReference type="Proteomes" id="UP001363010">
    <property type="component" value="Unassembled WGS sequence"/>
</dbReference>
<proteinExistence type="predicted"/>
<keyword evidence="2" id="KW-1185">Reference proteome</keyword>
<gene>
    <name evidence="1" type="ORF">WKW80_16575</name>
</gene>
<protein>
    <submittedName>
        <fullName evidence="1">Uncharacterized protein</fullName>
    </submittedName>
</protein>
<evidence type="ECO:0000313" key="1">
    <source>
        <dbReference type="EMBL" id="MEJ8823631.1"/>
    </source>
</evidence>
<sequence>MNNGVRRALQVLAAASMVMAPAIGIANGNDDDDDPPIRELTAQWWQWALSIPTGVNPLKDLSGANCMVGQRGSIWFLAGPTLFDFTAVTRHCSVPEGVTLFFPIVNSVQVNTPNACGQTGPYSVAFMRVNNAGFIDKVTKTTLTLDSIALRGTRRVTSVPFVSALPADNIFVEPCNDPQLPLPHGQPPGVFSPSVDDGYYAKIEGLKAGKHLLHFTAAIPDFNINVNVTYDLDVVPVSSR</sequence>
<accession>A0ABU8W0P3</accession>